<name>A0A1R2BQM3_9CILI</name>
<comment type="caution">
    <text evidence="1">The sequence shown here is derived from an EMBL/GenBank/DDBJ whole genome shotgun (WGS) entry which is preliminary data.</text>
</comment>
<dbReference type="AlphaFoldDB" id="A0A1R2BQM3"/>
<evidence type="ECO:0000313" key="1">
    <source>
        <dbReference type="EMBL" id="OMJ79102.1"/>
    </source>
</evidence>
<sequence>MEKYNVRTNSKDKLSQILSKEKTKKCNYLIIKDNPLPDINFKSSRKIVAIASELDKLNETKTKESIGETKVLQGNSFNIGSEKGSHLSKQRLRSLSKSNLLSLAKISKGLTPKHKRNGGQDFSPIKLRLPSVSATNKNTNSNLRKYIKANS</sequence>
<gene>
    <name evidence="1" type="ORF">SteCoe_20962</name>
</gene>
<accession>A0A1R2BQM3</accession>
<reference evidence="1 2" key="1">
    <citation type="submission" date="2016-11" db="EMBL/GenBank/DDBJ databases">
        <title>The macronuclear genome of Stentor coeruleus: a giant cell with tiny introns.</title>
        <authorList>
            <person name="Slabodnick M."/>
            <person name="Ruby J.G."/>
            <person name="Reiff S.B."/>
            <person name="Swart E.C."/>
            <person name="Gosai S."/>
            <person name="Prabakaran S."/>
            <person name="Witkowska E."/>
            <person name="Larue G.E."/>
            <person name="Fisher S."/>
            <person name="Freeman R.M."/>
            <person name="Gunawardena J."/>
            <person name="Chu W."/>
            <person name="Stover N.A."/>
            <person name="Gregory B.D."/>
            <person name="Nowacki M."/>
            <person name="Derisi J."/>
            <person name="Roy S.W."/>
            <person name="Marshall W.F."/>
            <person name="Sood P."/>
        </authorList>
    </citation>
    <scope>NUCLEOTIDE SEQUENCE [LARGE SCALE GENOMIC DNA]</scope>
    <source>
        <strain evidence="1">WM001</strain>
    </source>
</reference>
<keyword evidence="2" id="KW-1185">Reference proteome</keyword>
<evidence type="ECO:0000313" key="2">
    <source>
        <dbReference type="Proteomes" id="UP000187209"/>
    </source>
</evidence>
<organism evidence="1 2">
    <name type="scientific">Stentor coeruleus</name>
    <dbReference type="NCBI Taxonomy" id="5963"/>
    <lineage>
        <taxon>Eukaryota</taxon>
        <taxon>Sar</taxon>
        <taxon>Alveolata</taxon>
        <taxon>Ciliophora</taxon>
        <taxon>Postciliodesmatophora</taxon>
        <taxon>Heterotrichea</taxon>
        <taxon>Heterotrichida</taxon>
        <taxon>Stentoridae</taxon>
        <taxon>Stentor</taxon>
    </lineage>
</organism>
<protein>
    <submittedName>
        <fullName evidence="1">Uncharacterized protein</fullName>
    </submittedName>
</protein>
<proteinExistence type="predicted"/>
<dbReference type="Proteomes" id="UP000187209">
    <property type="component" value="Unassembled WGS sequence"/>
</dbReference>
<dbReference type="EMBL" id="MPUH01000488">
    <property type="protein sequence ID" value="OMJ79102.1"/>
    <property type="molecule type" value="Genomic_DNA"/>
</dbReference>